<dbReference type="RefSeq" id="WP_163723433.1">
    <property type="nucleotide sequence ID" value="NZ_AP022574.1"/>
</dbReference>
<evidence type="ECO:0000313" key="3">
    <source>
        <dbReference type="Proteomes" id="UP000466514"/>
    </source>
</evidence>
<evidence type="ECO:0000256" key="1">
    <source>
        <dbReference type="SAM" id="SignalP"/>
    </source>
</evidence>
<name>A0A7I7MCT7_9MYCO</name>
<dbReference type="AlphaFoldDB" id="A0A7I7MCT7"/>
<sequence>MLRTFAVVSAAALLLGATAAVADAQPAPSTCEYELSPPSVVTVSGTNVVTATVTPRACDGAVTFQTVACIQMAGASDAGTCARGAGILPAQVFFQPYRPGAVYTATGRGCASAGNPPQRSCQETGPLTATL</sequence>
<organism evidence="2 3">
    <name type="scientific">Mycolicibacterium psychrotolerans</name>
    <dbReference type="NCBI Taxonomy" id="216929"/>
    <lineage>
        <taxon>Bacteria</taxon>
        <taxon>Bacillati</taxon>
        <taxon>Actinomycetota</taxon>
        <taxon>Actinomycetes</taxon>
        <taxon>Mycobacteriales</taxon>
        <taxon>Mycobacteriaceae</taxon>
        <taxon>Mycolicibacterium</taxon>
    </lineage>
</organism>
<keyword evidence="1" id="KW-0732">Signal</keyword>
<proteinExistence type="predicted"/>
<evidence type="ECO:0008006" key="4">
    <source>
        <dbReference type="Google" id="ProtNLM"/>
    </source>
</evidence>
<keyword evidence="3" id="KW-1185">Reference proteome</keyword>
<reference evidence="2 3" key="1">
    <citation type="journal article" date="2019" name="Emerg. Microbes Infect.">
        <title>Comprehensive subspecies identification of 175 nontuberculous mycobacteria species based on 7547 genomic profiles.</title>
        <authorList>
            <person name="Matsumoto Y."/>
            <person name="Kinjo T."/>
            <person name="Motooka D."/>
            <person name="Nabeya D."/>
            <person name="Jung N."/>
            <person name="Uechi K."/>
            <person name="Horii T."/>
            <person name="Iida T."/>
            <person name="Fujita J."/>
            <person name="Nakamura S."/>
        </authorList>
    </citation>
    <scope>NUCLEOTIDE SEQUENCE [LARGE SCALE GENOMIC DNA]</scope>
    <source>
        <strain evidence="2 3">JCM 13323</strain>
    </source>
</reference>
<dbReference type="KEGG" id="mpsc:MPSYJ_35450"/>
<feature type="signal peptide" evidence="1">
    <location>
        <begin position="1"/>
        <end position="24"/>
    </location>
</feature>
<feature type="chain" id="PRO_5029479819" description="Secreted protein" evidence="1">
    <location>
        <begin position="25"/>
        <end position="131"/>
    </location>
</feature>
<accession>A0A7I7MCT7</accession>
<dbReference type="EMBL" id="AP022574">
    <property type="protein sequence ID" value="BBX70084.1"/>
    <property type="molecule type" value="Genomic_DNA"/>
</dbReference>
<gene>
    <name evidence="2" type="ORF">MPSYJ_35450</name>
</gene>
<evidence type="ECO:0000313" key="2">
    <source>
        <dbReference type="EMBL" id="BBX70084.1"/>
    </source>
</evidence>
<protein>
    <recommendedName>
        <fullName evidence="4">Secreted protein</fullName>
    </recommendedName>
</protein>
<dbReference type="Proteomes" id="UP000466514">
    <property type="component" value="Chromosome"/>
</dbReference>